<evidence type="ECO:0000259" key="6">
    <source>
        <dbReference type="Pfam" id="PF00155"/>
    </source>
</evidence>
<evidence type="ECO:0000256" key="1">
    <source>
        <dbReference type="ARBA" id="ARBA00001933"/>
    </source>
</evidence>
<evidence type="ECO:0000256" key="2">
    <source>
        <dbReference type="ARBA" id="ARBA00007441"/>
    </source>
</evidence>
<dbReference type="SUPFAM" id="SSF53383">
    <property type="entry name" value="PLP-dependent transferases"/>
    <property type="match status" value="1"/>
</dbReference>
<keyword evidence="4 7" id="KW-0808">Transferase</keyword>
<comment type="similarity">
    <text evidence="2">Belongs to the class-I pyridoxal-phosphate-dependent aminotransferase family.</text>
</comment>
<dbReference type="EMBL" id="UOEI01000170">
    <property type="protein sequence ID" value="VAV96131.1"/>
    <property type="molecule type" value="Genomic_DNA"/>
</dbReference>
<dbReference type="InterPro" id="IPR015421">
    <property type="entry name" value="PyrdxlP-dep_Trfase_major"/>
</dbReference>
<dbReference type="Pfam" id="PF00155">
    <property type="entry name" value="Aminotran_1_2"/>
    <property type="match status" value="1"/>
</dbReference>
<sequence>MQIADRIARLGTETAFAVSGEAAVFAAKGNDVFPFHLGDIDLPTPSTVVDGAWRALKDGKTGYAPNAGIPQLREALAADVSASRGVDYTMDNVVVQPGGKPTIGKFFMTLLNPGDEVLYPNPGYPIYESQIEFNEGVAVPYGYIEGENNFEIDFDSIEAGITDRTKLLVLNDLQNPTGAECSLQDHERLAELVRRHDLYVLVDEAYFAMRYSGTSISFVTQPGMAERSVILYTFSKKFAMTGWRLGASIGPKEIVDVIAKINVNDESCANHFVQYGGLAGLQGDQSEVRGIVDELRRRRDVAVDGLNSIEGVTCISPNATFYLYPNVTEVMQAKGMDDYEVFRRAALHATGVSFTNRLHFGGALDGEDQRYIRFAYSGISAERIAEGLALFKEFCES</sequence>
<gene>
    <name evidence="7" type="ORF">MNBD_ACTINO01-2650</name>
</gene>
<protein>
    <submittedName>
        <fullName evidence="7">Aminotransferase, class I and II</fullName>
    </submittedName>
</protein>
<dbReference type="InterPro" id="IPR004839">
    <property type="entry name" value="Aminotransferase_I/II_large"/>
</dbReference>
<dbReference type="GO" id="GO:0030170">
    <property type="term" value="F:pyridoxal phosphate binding"/>
    <property type="evidence" value="ECO:0007669"/>
    <property type="project" value="InterPro"/>
</dbReference>
<evidence type="ECO:0000256" key="3">
    <source>
        <dbReference type="ARBA" id="ARBA00022576"/>
    </source>
</evidence>
<reference evidence="7" key="1">
    <citation type="submission" date="2018-06" db="EMBL/GenBank/DDBJ databases">
        <authorList>
            <person name="Zhirakovskaya E."/>
        </authorList>
    </citation>
    <scope>NUCLEOTIDE SEQUENCE</scope>
</reference>
<dbReference type="Gene3D" id="3.90.1150.10">
    <property type="entry name" value="Aspartate Aminotransferase, domain 1"/>
    <property type="match status" value="1"/>
</dbReference>
<dbReference type="PANTHER" id="PTHR46383">
    <property type="entry name" value="ASPARTATE AMINOTRANSFERASE"/>
    <property type="match status" value="1"/>
</dbReference>
<evidence type="ECO:0000313" key="7">
    <source>
        <dbReference type="EMBL" id="VAV96131.1"/>
    </source>
</evidence>
<keyword evidence="3 7" id="KW-0032">Aminotransferase</keyword>
<comment type="cofactor">
    <cofactor evidence="1">
        <name>pyridoxal 5'-phosphate</name>
        <dbReference type="ChEBI" id="CHEBI:597326"/>
    </cofactor>
</comment>
<dbReference type="Gene3D" id="3.40.640.10">
    <property type="entry name" value="Type I PLP-dependent aspartate aminotransferase-like (Major domain)"/>
    <property type="match status" value="1"/>
</dbReference>
<dbReference type="PANTHER" id="PTHR46383:SF1">
    <property type="entry name" value="ASPARTATE AMINOTRANSFERASE"/>
    <property type="match status" value="1"/>
</dbReference>
<name>A0A3B0RYK3_9ZZZZ</name>
<dbReference type="CDD" id="cd00609">
    <property type="entry name" value="AAT_like"/>
    <property type="match status" value="1"/>
</dbReference>
<dbReference type="InterPro" id="IPR015424">
    <property type="entry name" value="PyrdxlP-dep_Trfase"/>
</dbReference>
<organism evidence="7">
    <name type="scientific">hydrothermal vent metagenome</name>
    <dbReference type="NCBI Taxonomy" id="652676"/>
    <lineage>
        <taxon>unclassified sequences</taxon>
        <taxon>metagenomes</taxon>
        <taxon>ecological metagenomes</taxon>
    </lineage>
</organism>
<dbReference type="AlphaFoldDB" id="A0A3B0RYK3"/>
<dbReference type="InterPro" id="IPR050596">
    <property type="entry name" value="AspAT/PAT-like"/>
</dbReference>
<evidence type="ECO:0000256" key="4">
    <source>
        <dbReference type="ARBA" id="ARBA00022679"/>
    </source>
</evidence>
<dbReference type="GO" id="GO:0008483">
    <property type="term" value="F:transaminase activity"/>
    <property type="evidence" value="ECO:0007669"/>
    <property type="project" value="UniProtKB-KW"/>
</dbReference>
<proteinExistence type="inferred from homology"/>
<keyword evidence="5" id="KW-0663">Pyridoxal phosphate</keyword>
<feature type="domain" description="Aminotransferase class I/classII large" evidence="6">
    <location>
        <begin position="38"/>
        <end position="383"/>
    </location>
</feature>
<accession>A0A3B0RYK3</accession>
<dbReference type="GO" id="GO:0006520">
    <property type="term" value="P:amino acid metabolic process"/>
    <property type="evidence" value="ECO:0007669"/>
    <property type="project" value="InterPro"/>
</dbReference>
<dbReference type="InterPro" id="IPR015422">
    <property type="entry name" value="PyrdxlP-dep_Trfase_small"/>
</dbReference>
<evidence type="ECO:0000256" key="5">
    <source>
        <dbReference type="ARBA" id="ARBA00022898"/>
    </source>
</evidence>